<dbReference type="KEGG" id="mro:MROS_1772"/>
<dbReference type="RefSeq" id="WP_014856438.1">
    <property type="nucleotide sequence ID" value="NC_018178.1"/>
</dbReference>
<protein>
    <submittedName>
        <fullName evidence="4">Membrane-bound multiheme cytochrome</fullName>
    </submittedName>
</protein>
<feature type="transmembrane region" description="Helical" evidence="2">
    <location>
        <begin position="7"/>
        <end position="35"/>
    </location>
</feature>
<dbReference type="PANTHER" id="PTHR35038">
    <property type="entry name" value="DISSIMILATORY SULFITE REDUCTASE SIRA"/>
    <property type="match status" value="1"/>
</dbReference>
<dbReference type="OrthoDB" id="627427at2"/>
<feature type="transmembrane region" description="Helical" evidence="2">
    <location>
        <begin position="154"/>
        <end position="172"/>
    </location>
</feature>
<keyword evidence="2" id="KW-0812">Transmembrane</keyword>
<dbReference type="PROSITE" id="PS51002">
    <property type="entry name" value="CYTB_NTER"/>
    <property type="match status" value="1"/>
</dbReference>
<accession>I7A551</accession>
<dbReference type="Proteomes" id="UP000009011">
    <property type="component" value="Chromosome"/>
</dbReference>
<dbReference type="InterPro" id="IPR036280">
    <property type="entry name" value="Multihaem_cyt_sf"/>
</dbReference>
<dbReference type="InterPro" id="IPR051829">
    <property type="entry name" value="Multiheme_Cytochr_ET"/>
</dbReference>
<dbReference type="PANTHER" id="PTHR35038:SF8">
    <property type="entry name" value="C-TYPE POLYHEME CYTOCHROME OMCC"/>
    <property type="match status" value="1"/>
</dbReference>
<organism evidence="4 5">
    <name type="scientific">Melioribacter roseus (strain DSM 23840 / JCM 17771 / VKM B-2668 / P3M-2)</name>
    <dbReference type="NCBI Taxonomy" id="1191523"/>
    <lineage>
        <taxon>Bacteria</taxon>
        <taxon>Pseudomonadati</taxon>
        <taxon>Ignavibacteriota</taxon>
        <taxon>Ignavibacteria</taxon>
        <taxon>Ignavibacteriales</taxon>
        <taxon>Melioribacteraceae</taxon>
        <taxon>Melioribacter</taxon>
    </lineage>
</organism>
<feature type="transmembrane region" description="Helical" evidence="2">
    <location>
        <begin position="262"/>
        <end position="279"/>
    </location>
</feature>
<dbReference type="EMBL" id="CP003557">
    <property type="protein sequence ID" value="AFN75006.1"/>
    <property type="molecule type" value="Genomic_DNA"/>
</dbReference>
<gene>
    <name evidence="4" type="ordered locus">MROS_1772</name>
</gene>
<dbReference type="Gene3D" id="3.90.10.10">
    <property type="entry name" value="Cytochrome C3"/>
    <property type="match status" value="1"/>
</dbReference>
<feature type="transmembrane region" description="Helical" evidence="2">
    <location>
        <begin position="232"/>
        <end position="250"/>
    </location>
</feature>
<dbReference type="InterPro" id="IPR016174">
    <property type="entry name" value="Di-haem_cyt_TM"/>
</dbReference>
<dbReference type="Gene3D" id="1.20.810.10">
    <property type="entry name" value="Cytochrome Bc1 Complex, Chain C"/>
    <property type="match status" value="1"/>
</dbReference>
<evidence type="ECO:0000256" key="2">
    <source>
        <dbReference type="SAM" id="Phobius"/>
    </source>
</evidence>
<evidence type="ECO:0000313" key="4">
    <source>
        <dbReference type="EMBL" id="AFN75006.1"/>
    </source>
</evidence>
<dbReference type="InterPro" id="IPR005797">
    <property type="entry name" value="Cyt_b/b6_N"/>
</dbReference>
<dbReference type="STRING" id="1191523.MROS_1772"/>
<dbReference type="GO" id="GO:0009055">
    <property type="term" value="F:electron transfer activity"/>
    <property type="evidence" value="ECO:0007669"/>
    <property type="project" value="InterPro"/>
</dbReference>
<feature type="transmembrane region" description="Helical" evidence="2">
    <location>
        <begin position="184"/>
        <end position="203"/>
    </location>
</feature>
<dbReference type="eggNOG" id="COG1290">
    <property type="taxonomic scope" value="Bacteria"/>
</dbReference>
<evidence type="ECO:0000313" key="5">
    <source>
        <dbReference type="Proteomes" id="UP000009011"/>
    </source>
</evidence>
<feature type="transmembrane region" description="Helical" evidence="2">
    <location>
        <begin position="93"/>
        <end position="114"/>
    </location>
</feature>
<dbReference type="Pfam" id="PF00033">
    <property type="entry name" value="Cytochrome_B"/>
    <property type="match status" value="1"/>
</dbReference>
<dbReference type="GO" id="GO:0016020">
    <property type="term" value="C:membrane"/>
    <property type="evidence" value="ECO:0007669"/>
    <property type="project" value="InterPro"/>
</dbReference>
<keyword evidence="2" id="KW-1133">Transmembrane helix</keyword>
<reference evidence="4 5" key="1">
    <citation type="journal article" date="2013" name="PLoS ONE">
        <title>Genomic analysis of Melioribacter roseus, facultatively anaerobic organotrophic bacterium representing a novel deep lineage within Bacteriodetes/Chlorobi group.</title>
        <authorList>
            <person name="Kadnikov V.V."/>
            <person name="Mardanov A.V."/>
            <person name="Podosokorskaya O.A."/>
            <person name="Gavrilov S.N."/>
            <person name="Kublanov I.V."/>
            <person name="Beletsky A.V."/>
            <person name="Bonch-Osmolovskaya E.A."/>
            <person name="Ravin N.V."/>
        </authorList>
    </citation>
    <scope>NUCLEOTIDE SEQUENCE [LARGE SCALE GENOMIC DNA]</scope>
    <source>
        <strain evidence="5">JCM 17771 / P3M-2</strain>
    </source>
</reference>
<evidence type="ECO:0000259" key="3">
    <source>
        <dbReference type="PROSITE" id="PS51002"/>
    </source>
</evidence>
<feature type="transmembrane region" description="Helical" evidence="2">
    <location>
        <begin position="61"/>
        <end position="81"/>
    </location>
</feature>
<dbReference type="SUPFAM" id="SSF48695">
    <property type="entry name" value="Multiheme cytochromes"/>
    <property type="match status" value="2"/>
</dbReference>
<evidence type="ECO:0000256" key="1">
    <source>
        <dbReference type="ARBA" id="ARBA00022729"/>
    </source>
</evidence>
<keyword evidence="2" id="KW-0472">Membrane</keyword>
<dbReference type="HOGENOM" id="CLU_323335_0_0_10"/>
<dbReference type="GO" id="GO:0022904">
    <property type="term" value="P:respiratory electron transport chain"/>
    <property type="evidence" value="ECO:0007669"/>
    <property type="project" value="InterPro"/>
</dbReference>
<feature type="domain" description="Cytochrome b/b6 N-terminal region profile" evidence="3">
    <location>
        <begin position="1"/>
        <end position="211"/>
    </location>
</feature>
<dbReference type="SUPFAM" id="SSF81342">
    <property type="entry name" value="Transmembrane di-heme cytochromes"/>
    <property type="match status" value="1"/>
</dbReference>
<sequence length="894" mass="101150">MSDQKQYLRILGITFGQLAFGMFLIAVVSGILLAIPYDVRNPYESVTQILLLPRFNFVRSLHYWSSQLFLVFTVLHFWDHLRLSTECRVSKAVWLRLTVSIILVVYLMLSGFILKADSDSLQAHSIFNSLLQKIPVVGGGVSYLFMGKFDDLQLLYIHHAATATVFLLLFIIEHVKSYWPQSKSIFLGAIAAIIMGFILPPLIHDGFNSVVKGPWYLVGVQELLHWLNYPEIFLSLAVSLLLILYMLRLTVKKINLFLKKTLALLFVIYIFLSIIGFYFRGENWNFEVGLNDKYNSGYNGAISLKEIFLANDSTYENLRKAGNRYEGCVTCHSGIKGLAASHDISALGCYSCHRGNPFTLNKKNAHENMILIPGNLSNVEYSCGSPQCHPDIVPRVNNSIMTTLSGMISVNKFVFGELESPDSLGRISEIGFSPAEKHLRNLCASCHLGNGKTEYGEIDEESRGGGCLACHLDYSPEAYDELIRYNKNKDGFVHQFHPSLKLPDNNKNCFGCHSRSGRISTNYEGWAEVNDSTLIDAADMRRLKDGRIFKRMTPDVHSEKGMLCIDCHLSSEIMGDGNNYAHKELQTKIQCTDCHSGEGRKTLKVEEFDYESRKISELRNFDPSKNYLLAEKNSLPIPNVFEDNGKIMLIKKASGEISEARRPLKQCANDKAHKDLDCQSCHTSWATQCIGCHTEYDKTSKAYDHLEKKITVGEWIEHAGEYLSEPPVLGVVESENVRRITTFVPGMIISIDRDNRTHNDEIIFKRLYAPAFSHTIRKEARSCESCHINPLAVGYGRGKLALDKSGKWIFIPDYAPSVYDNLPQDAWIDFLREPKSDIATRKNYRPFNLEEQKKVLRVGACLTCHPSDSQIMKKSLENFDDLLNKLSPECIIPD</sequence>
<keyword evidence="1" id="KW-0732">Signal</keyword>
<keyword evidence="5" id="KW-1185">Reference proteome</keyword>
<dbReference type="AlphaFoldDB" id="I7A551"/>
<proteinExistence type="predicted"/>
<name>I7A551_MELRP</name>
<dbReference type="PATRIC" id="fig|1191523.3.peg.1880"/>
<dbReference type="InterPro" id="IPR027387">
    <property type="entry name" value="Cytb/b6-like_sf"/>
</dbReference>
<dbReference type="GO" id="GO:0016491">
    <property type="term" value="F:oxidoreductase activity"/>
    <property type="evidence" value="ECO:0007669"/>
    <property type="project" value="InterPro"/>
</dbReference>